<dbReference type="GO" id="GO:0000287">
    <property type="term" value="F:magnesium ion binding"/>
    <property type="evidence" value="ECO:0007669"/>
    <property type="project" value="InterPro"/>
</dbReference>
<organism evidence="5 6">
    <name type="scientific">Cystobacter fuscus (strain ATCC 25194 / DSM 2262 / NBRC 100088 / M29)</name>
    <dbReference type="NCBI Taxonomy" id="1242864"/>
    <lineage>
        <taxon>Bacteria</taxon>
        <taxon>Pseudomonadati</taxon>
        <taxon>Myxococcota</taxon>
        <taxon>Myxococcia</taxon>
        <taxon>Myxococcales</taxon>
        <taxon>Cystobacterineae</taxon>
        <taxon>Archangiaceae</taxon>
        <taxon>Cystobacter</taxon>
    </lineage>
</organism>
<dbReference type="Proteomes" id="UP000011682">
    <property type="component" value="Unassembled WGS sequence"/>
</dbReference>
<keyword evidence="3" id="KW-0464">Manganese</keyword>
<dbReference type="GO" id="GO:0005829">
    <property type="term" value="C:cytosol"/>
    <property type="evidence" value="ECO:0007669"/>
    <property type="project" value="TreeGrafter"/>
</dbReference>
<sequence>MKGHGHLLQFSAMRVAVLFIDGVGIGRNDPDINPLSGRDHLLSWFQDAPPRSLPGAGQCFPVDTTFGIAGRPQSASNQTALLTGQPAPALIGRHVLGYPDAPLREILARHSLVKHLVDTGRTATFANCYPVAYLDALKLPRRPSASAPEFTLPPAALRRLKASASTLAFAAGGVPLRTLDDARAGLALPHDITGARARSRDLDVPTRTPDEAAEVFWRIAGEADFTFFEHYLADEAGHAQDFAAARDALDTFDAFARAVVARRPADARVLVCSDHGNVEDLSTRSHTLHPVPVLYFGPPAPELESLATVADVGRAVLRWWGGA</sequence>
<dbReference type="eggNOG" id="COG1015">
    <property type="taxonomic scope" value="Bacteria"/>
</dbReference>
<comment type="caution">
    <text evidence="5">The sequence shown here is derived from an EMBL/GenBank/DDBJ whole genome shotgun (WGS) entry which is preliminary data.</text>
</comment>
<dbReference type="Pfam" id="PF01676">
    <property type="entry name" value="Metalloenzyme"/>
    <property type="match status" value="1"/>
</dbReference>
<accession>S9QQD7</accession>
<evidence type="ECO:0000256" key="2">
    <source>
        <dbReference type="ARBA" id="ARBA00022723"/>
    </source>
</evidence>
<dbReference type="GO" id="GO:0009117">
    <property type="term" value="P:nucleotide metabolic process"/>
    <property type="evidence" value="ECO:0007669"/>
    <property type="project" value="InterPro"/>
</dbReference>
<name>S9QQD7_CYSF2</name>
<feature type="domain" description="Metalloenzyme" evidence="4">
    <location>
        <begin position="221"/>
        <end position="308"/>
    </location>
</feature>
<evidence type="ECO:0000313" key="6">
    <source>
        <dbReference type="Proteomes" id="UP000011682"/>
    </source>
</evidence>
<dbReference type="InterPro" id="IPR006124">
    <property type="entry name" value="Metalloenzyme"/>
</dbReference>
<keyword evidence="2" id="KW-0479">Metal-binding</keyword>
<dbReference type="EMBL" id="ANAH02000005">
    <property type="protein sequence ID" value="EPX63504.1"/>
    <property type="molecule type" value="Genomic_DNA"/>
</dbReference>
<dbReference type="GO" id="GO:0008973">
    <property type="term" value="F:phosphopentomutase activity"/>
    <property type="evidence" value="ECO:0007669"/>
    <property type="project" value="InterPro"/>
</dbReference>
<dbReference type="AlphaFoldDB" id="S9QQD7"/>
<evidence type="ECO:0000256" key="3">
    <source>
        <dbReference type="ARBA" id="ARBA00023211"/>
    </source>
</evidence>
<dbReference type="GO" id="GO:0043094">
    <property type="term" value="P:metabolic compound salvage"/>
    <property type="evidence" value="ECO:0007669"/>
    <property type="project" value="InterPro"/>
</dbReference>
<evidence type="ECO:0000313" key="5">
    <source>
        <dbReference type="EMBL" id="EPX63504.1"/>
    </source>
</evidence>
<dbReference type="InterPro" id="IPR010045">
    <property type="entry name" value="DeoB"/>
</dbReference>
<evidence type="ECO:0000256" key="1">
    <source>
        <dbReference type="ARBA" id="ARBA00010373"/>
    </source>
</evidence>
<dbReference type="SUPFAM" id="SSF53649">
    <property type="entry name" value="Alkaline phosphatase-like"/>
    <property type="match status" value="1"/>
</dbReference>
<dbReference type="PANTHER" id="PTHR21110">
    <property type="entry name" value="PHOSPHOPENTOMUTASE"/>
    <property type="match status" value="1"/>
</dbReference>
<dbReference type="Gene3D" id="3.40.720.10">
    <property type="entry name" value="Alkaline Phosphatase, subunit A"/>
    <property type="match status" value="1"/>
</dbReference>
<keyword evidence="6" id="KW-1185">Reference proteome</keyword>
<dbReference type="InterPro" id="IPR017850">
    <property type="entry name" value="Alkaline_phosphatase_core_sf"/>
</dbReference>
<reference evidence="5" key="1">
    <citation type="submission" date="2013-05" db="EMBL/GenBank/DDBJ databases">
        <title>Genome assembly of Cystobacter fuscus DSM 2262.</title>
        <authorList>
            <person name="Sharma G."/>
            <person name="Khatri I."/>
            <person name="Kaur C."/>
            <person name="Mayilraj S."/>
            <person name="Subramanian S."/>
        </authorList>
    </citation>
    <scope>NUCLEOTIDE SEQUENCE [LARGE SCALE GENOMIC DNA]</scope>
    <source>
        <strain evidence="5">DSM 2262</strain>
    </source>
</reference>
<protein>
    <submittedName>
        <fullName evidence="5">Phosphoglyceromutase</fullName>
    </submittedName>
</protein>
<comment type="similarity">
    <text evidence="1">Belongs to the phosphopentomutase family.</text>
</comment>
<proteinExistence type="inferred from homology"/>
<dbReference type="PANTHER" id="PTHR21110:SF0">
    <property type="entry name" value="PHOSPHOPENTOMUTASE"/>
    <property type="match status" value="1"/>
</dbReference>
<evidence type="ECO:0000259" key="4">
    <source>
        <dbReference type="Pfam" id="PF01676"/>
    </source>
</evidence>
<gene>
    <name evidence="5" type="ORF">D187_005910</name>
</gene>